<dbReference type="Proteomes" id="UP001157006">
    <property type="component" value="Chromosome 1L"/>
</dbReference>
<dbReference type="EMBL" id="OX451736">
    <property type="protein sequence ID" value="CAI8587929.1"/>
    <property type="molecule type" value="Genomic_DNA"/>
</dbReference>
<keyword evidence="4" id="KW-0805">Transcription regulation</keyword>
<evidence type="ECO:0000256" key="6">
    <source>
        <dbReference type="ARBA" id="ARBA00023163"/>
    </source>
</evidence>
<reference evidence="11 12" key="1">
    <citation type="submission" date="2023-01" db="EMBL/GenBank/DDBJ databases">
        <authorList>
            <person name="Kreplak J."/>
        </authorList>
    </citation>
    <scope>NUCLEOTIDE SEQUENCE [LARGE SCALE GENOMIC DNA]</scope>
</reference>
<dbReference type="GO" id="GO:0005634">
    <property type="term" value="C:nucleus"/>
    <property type="evidence" value="ECO:0007669"/>
    <property type="project" value="UniProtKB-SubCell"/>
</dbReference>
<evidence type="ECO:0000256" key="5">
    <source>
        <dbReference type="ARBA" id="ARBA00023125"/>
    </source>
</evidence>
<keyword evidence="3" id="KW-0862">Zinc</keyword>
<dbReference type="PANTHER" id="PTHR31089:SF78">
    <property type="entry name" value="CYCLIC DOF FACTOR 5"/>
    <property type="match status" value="1"/>
</dbReference>
<evidence type="ECO:0000256" key="2">
    <source>
        <dbReference type="ARBA" id="ARBA00022771"/>
    </source>
</evidence>
<comment type="subcellular location">
    <subcellularLocation>
        <location evidence="8">Nucleus</location>
    </subcellularLocation>
</comment>
<feature type="compositionally biased region" description="Basic and acidic residues" evidence="9">
    <location>
        <begin position="124"/>
        <end position="142"/>
    </location>
</feature>
<evidence type="ECO:0000313" key="11">
    <source>
        <dbReference type="EMBL" id="CAI8587929.1"/>
    </source>
</evidence>
<name>A0AAV0YR72_VICFA</name>
<keyword evidence="5 8" id="KW-0238">DNA-binding</keyword>
<evidence type="ECO:0000256" key="4">
    <source>
        <dbReference type="ARBA" id="ARBA00023015"/>
    </source>
</evidence>
<dbReference type="GO" id="GO:0008270">
    <property type="term" value="F:zinc ion binding"/>
    <property type="evidence" value="ECO:0007669"/>
    <property type="project" value="UniProtKB-KW"/>
</dbReference>
<dbReference type="InterPro" id="IPR003851">
    <property type="entry name" value="Znf_Dof"/>
</dbReference>
<evidence type="ECO:0000313" key="12">
    <source>
        <dbReference type="Proteomes" id="UP001157006"/>
    </source>
</evidence>
<evidence type="ECO:0000256" key="9">
    <source>
        <dbReference type="SAM" id="MobiDB-lite"/>
    </source>
</evidence>
<dbReference type="InterPro" id="IPR045174">
    <property type="entry name" value="Dof"/>
</dbReference>
<feature type="domain" description="Dof-type" evidence="10">
    <location>
        <begin position="144"/>
        <end position="198"/>
    </location>
</feature>
<evidence type="ECO:0000256" key="3">
    <source>
        <dbReference type="ARBA" id="ARBA00022833"/>
    </source>
</evidence>
<evidence type="ECO:0000256" key="1">
    <source>
        <dbReference type="ARBA" id="ARBA00022723"/>
    </source>
</evidence>
<feature type="region of interest" description="Disordered" evidence="9">
    <location>
        <begin position="83"/>
        <end position="144"/>
    </location>
</feature>
<dbReference type="PROSITE" id="PS01361">
    <property type="entry name" value="ZF_DOF_1"/>
    <property type="match status" value="1"/>
</dbReference>
<evidence type="ECO:0000256" key="7">
    <source>
        <dbReference type="ARBA" id="ARBA00023242"/>
    </source>
</evidence>
<dbReference type="PROSITE" id="PS50884">
    <property type="entry name" value="ZF_DOF_2"/>
    <property type="match status" value="1"/>
</dbReference>
<feature type="compositionally biased region" description="Polar residues" evidence="9">
    <location>
        <begin position="98"/>
        <end position="123"/>
    </location>
</feature>
<organism evidence="11 12">
    <name type="scientific">Vicia faba</name>
    <name type="common">Broad bean</name>
    <name type="synonym">Faba vulgaris</name>
    <dbReference type="NCBI Taxonomy" id="3906"/>
    <lineage>
        <taxon>Eukaryota</taxon>
        <taxon>Viridiplantae</taxon>
        <taxon>Streptophyta</taxon>
        <taxon>Embryophyta</taxon>
        <taxon>Tracheophyta</taxon>
        <taxon>Spermatophyta</taxon>
        <taxon>Magnoliopsida</taxon>
        <taxon>eudicotyledons</taxon>
        <taxon>Gunneridae</taxon>
        <taxon>Pentapetalae</taxon>
        <taxon>rosids</taxon>
        <taxon>fabids</taxon>
        <taxon>Fabales</taxon>
        <taxon>Fabaceae</taxon>
        <taxon>Papilionoideae</taxon>
        <taxon>50 kb inversion clade</taxon>
        <taxon>NPAAA clade</taxon>
        <taxon>Hologalegina</taxon>
        <taxon>IRL clade</taxon>
        <taxon>Fabeae</taxon>
        <taxon>Vicia</taxon>
    </lineage>
</organism>
<dbReference type="GO" id="GO:0003677">
    <property type="term" value="F:DNA binding"/>
    <property type="evidence" value="ECO:0007669"/>
    <property type="project" value="UniProtKB-UniRule"/>
</dbReference>
<dbReference type="Pfam" id="PF02701">
    <property type="entry name" value="Zn_ribbon_Dof"/>
    <property type="match status" value="1"/>
</dbReference>
<dbReference type="PANTHER" id="PTHR31089">
    <property type="entry name" value="CYCLIC DOF FACTOR 2"/>
    <property type="match status" value="1"/>
</dbReference>
<proteinExistence type="predicted"/>
<protein>
    <recommendedName>
        <fullName evidence="10">Dof-type domain-containing protein</fullName>
    </recommendedName>
</protein>
<accession>A0AAV0YR72</accession>
<keyword evidence="1" id="KW-0479">Metal-binding</keyword>
<dbReference type="AlphaFoldDB" id="A0AAV0YR72"/>
<keyword evidence="7 8" id="KW-0539">Nucleus</keyword>
<sequence>MINDSTIQLFGTTIFFTHNINVSTIDSSSEFEPSLPHEDFSNHSLHSSLSLSSSSPLEVNSSMEHVAKRYKETSRKEVTSVQVLEDEASFHPTKDLKSPTSSSLIENPKTPSSETETSQLNSTKIDEQSDISQDKGANKPDKIVPCPRCKSMDTKFCYYNNYNIKQPRHFCKNCQRYWTSGGTTRKMLVGAGRRKNKISSISSDVSHYRQMSTVFTFGSDSPIMPSTPLDKKTNIDSHEETIDKSYQNFPPQFPWNPAMCYPVSFYPNIAHYGGFLQPLWNVQSIPTQSCGPSKPSLGKHSRDGDMIIHPNSEKEKLGLESNKKEGNNTSVLIPKTLIIDDPNEIAKSSVWSTIGIKNGRGLFKGFASKGDDKNDHVVEVSSSSVLKANPAASSRSLMFHERV</sequence>
<keyword evidence="12" id="KW-1185">Reference proteome</keyword>
<keyword evidence="6" id="KW-0804">Transcription</keyword>
<evidence type="ECO:0000256" key="8">
    <source>
        <dbReference type="PROSITE-ProRule" id="PRU00071"/>
    </source>
</evidence>
<gene>
    <name evidence="11" type="ORF">VFH_I323760</name>
</gene>
<evidence type="ECO:0000259" key="10">
    <source>
        <dbReference type="PROSITE" id="PS50884"/>
    </source>
</evidence>
<feature type="compositionally biased region" description="Basic and acidic residues" evidence="9">
    <location>
        <begin position="88"/>
        <end position="97"/>
    </location>
</feature>
<feature type="compositionally biased region" description="Low complexity" evidence="9">
    <location>
        <begin position="42"/>
        <end position="60"/>
    </location>
</feature>
<dbReference type="GO" id="GO:0003700">
    <property type="term" value="F:DNA-binding transcription factor activity"/>
    <property type="evidence" value="ECO:0007669"/>
    <property type="project" value="InterPro"/>
</dbReference>
<keyword evidence="2 8" id="KW-0863">Zinc-finger</keyword>
<feature type="region of interest" description="Disordered" evidence="9">
    <location>
        <begin position="27"/>
        <end position="60"/>
    </location>
</feature>